<comment type="caution">
    <text evidence="5">The sequence shown here is derived from an EMBL/GenBank/DDBJ whole genome shotgun (WGS) entry which is preliminary data.</text>
</comment>
<dbReference type="Proteomes" id="UP000185860">
    <property type="component" value="Unassembled WGS sequence"/>
</dbReference>
<feature type="transmembrane region" description="Helical" evidence="1">
    <location>
        <begin position="394"/>
        <end position="411"/>
    </location>
</feature>
<gene>
    <name evidence="5" type="ORF">NIES2119_22415</name>
</gene>
<feature type="transmembrane region" description="Helical" evidence="1">
    <location>
        <begin position="26"/>
        <end position="46"/>
    </location>
</feature>
<dbReference type="OrthoDB" id="9759607at2"/>
<dbReference type="InterPro" id="IPR035965">
    <property type="entry name" value="PAS-like_dom_sf"/>
</dbReference>
<dbReference type="SUPFAM" id="SSF55073">
    <property type="entry name" value="Nucleotide cyclase"/>
    <property type="match status" value="1"/>
</dbReference>
<sequence>MILQLGTRVIRLMRKLAQRLKEDRRVWISFSIVASGLIGLRLMGLLQFGEWEAFDQFFRLRPPLLADERILIVGIQEADIQQIGSWPIPDRNMSELITKISSLKPRAIGLDIYRDLPVPPGHTEWLEVAQTTPNLVGIEQLGTKNSPGVEAPPVLQQKGQVGFNNVIVDPDGKVRRNLLYWHIKDRPRTSFALKLALHYLQAKNIKPESAKNSNRYLQLGQAVFKRFEPNDGGYVRTDAGGYQILGNFQGPAGSFRTVSLAQMLSGEVPAEWVRDRIVLIGSTAESLKDLFLTPHSTGFFLSASQPISGVELQANFISQILNAAEGKTVLFQVWPEWLELLWILVWTWLGAIFIWRSSSVKLSVLYLFLASFSLFIISYFAFLIGWWLPFIPPMLGLLGSATLITSFVAHLKEELKRSKEFLQNLIDAIPDPIFVKDKHHRWIVLNQAYCKFIGHPLDQLLEKTDFDFFPHQEAKNFWHQDQLVFQSGKATENEEKFTNSQGITHHIATKRSLHKDPAGNVFLVGVIRDITERKQLEEHLKRTAAELVRSNTELKLSEDRLRYLAYHDTLTGLPNRKLFHERLSQSIEWAHHNHQLVALLFLDLDGFKLINDTKGHDIGDLLLQTVAERLKRCLRSSDTVSRLGGDEFTVILSGIPSLPDIAKVADKILTTINQPFILQGHKIRISTSIGISVFPLNGEDIETLIKNADTAMYSAKELGKNNYTFC</sequence>
<dbReference type="Gene3D" id="3.30.450.20">
    <property type="entry name" value="PAS domain"/>
    <property type="match status" value="1"/>
</dbReference>
<feature type="domain" description="GGDEF" evidence="4">
    <location>
        <begin position="595"/>
        <end position="726"/>
    </location>
</feature>
<evidence type="ECO:0000313" key="5">
    <source>
        <dbReference type="EMBL" id="OKH33681.1"/>
    </source>
</evidence>
<dbReference type="PROSITE" id="PS50113">
    <property type="entry name" value="PAC"/>
    <property type="match status" value="1"/>
</dbReference>
<evidence type="ECO:0000256" key="1">
    <source>
        <dbReference type="SAM" id="Phobius"/>
    </source>
</evidence>
<dbReference type="PROSITE" id="PS50112">
    <property type="entry name" value="PAS"/>
    <property type="match status" value="1"/>
</dbReference>
<dbReference type="CDD" id="cd00130">
    <property type="entry name" value="PAS"/>
    <property type="match status" value="1"/>
</dbReference>
<dbReference type="STRING" id="454136.NIES2119_22415"/>
<dbReference type="InterPro" id="IPR000700">
    <property type="entry name" value="PAS-assoc_C"/>
</dbReference>
<dbReference type="InterPro" id="IPR029787">
    <property type="entry name" value="Nucleotide_cyclase"/>
</dbReference>
<dbReference type="InterPro" id="IPR007890">
    <property type="entry name" value="CHASE2"/>
</dbReference>
<dbReference type="NCBIfam" id="TIGR00229">
    <property type="entry name" value="sensory_box"/>
    <property type="match status" value="1"/>
</dbReference>
<keyword evidence="1" id="KW-1133">Transmembrane helix</keyword>
<dbReference type="InterPro" id="IPR000160">
    <property type="entry name" value="GGDEF_dom"/>
</dbReference>
<dbReference type="InterPro" id="IPR013656">
    <property type="entry name" value="PAS_4"/>
</dbReference>
<dbReference type="EMBL" id="MRCE01000027">
    <property type="protein sequence ID" value="OKH33681.1"/>
    <property type="molecule type" value="Genomic_DNA"/>
</dbReference>
<protein>
    <submittedName>
        <fullName evidence="5">Diguanylate cyclase</fullName>
    </submittedName>
</protein>
<dbReference type="SMART" id="SM01080">
    <property type="entry name" value="CHASE2"/>
    <property type="match status" value="1"/>
</dbReference>
<keyword evidence="1" id="KW-0812">Transmembrane</keyword>
<dbReference type="Pfam" id="PF05226">
    <property type="entry name" value="CHASE2"/>
    <property type="match status" value="1"/>
</dbReference>
<dbReference type="SUPFAM" id="SSF55785">
    <property type="entry name" value="PYP-like sensor domain (PAS domain)"/>
    <property type="match status" value="1"/>
</dbReference>
<dbReference type="PANTHER" id="PTHR46663">
    <property type="entry name" value="DIGUANYLATE CYCLASE DGCT-RELATED"/>
    <property type="match status" value="1"/>
</dbReference>
<evidence type="ECO:0000259" key="3">
    <source>
        <dbReference type="PROSITE" id="PS50113"/>
    </source>
</evidence>
<feature type="transmembrane region" description="Helical" evidence="1">
    <location>
        <begin position="364"/>
        <end position="388"/>
    </location>
</feature>
<dbReference type="PANTHER" id="PTHR46663:SF3">
    <property type="entry name" value="SLL0267 PROTEIN"/>
    <property type="match status" value="1"/>
</dbReference>
<feature type="domain" description="PAS" evidence="2">
    <location>
        <begin position="418"/>
        <end position="473"/>
    </location>
</feature>
<dbReference type="NCBIfam" id="TIGR00254">
    <property type="entry name" value="GGDEF"/>
    <property type="match status" value="1"/>
</dbReference>
<evidence type="ECO:0000259" key="2">
    <source>
        <dbReference type="PROSITE" id="PS50112"/>
    </source>
</evidence>
<dbReference type="SMART" id="SM00091">
    <property type="entry name" value="PAS"/>
    <property type="match status" value="1"/>
</dbReference>
<dbReference type="Gene3D" id="3.30.70.270">
    <property type="match status" value="1"/>
</dbReference>
<dbReference type="PROSITE" id="PS50887">
    <property type="entry name" value="GGDEF"/>
    <property type="match status" value="1"/>
</dbReference>
<dbReference type="SMART" id="SM00267">
    <property type="entry name" value="GGDEF"/>
    <property type="match status" value="1"/>
</dbReference>
<dbReference type="Pfam" id="PF08448">
    <property type="entry name" value="PAS_4"/>
    <property type="match status" value="1"/>
</dbReference>
<reference evidence="5 6" key="1">
    <citation type="submission" date="2016-11" db="EMBL/GenBank/DDBJ databases">
        <title>Draft Genome Sequences of Nine Cyanobacterial Strains from Diverse Habitats.</title>
        <authorList>
            <person name="Zhu T."/>
            <person name="Hou S."/>
            <person name="Lu X."/>
            <person name="Hess W.R."/>
        </authorList>
    </citation>
    <scope>NUCLEOTIDE SEQUENCE [LARGE SCALE GENOMIC DNA]</scope>
    <source>
        <strain evidence="5 6">IAM M-71</strain>
    </source>
</reference>
<organism evidence="5 6">
    <name type="scientific">[Phormidium ambiguum] IAM M-71</name>
    <dbReference type="NCBI Taxonomy" id="454136"/>
    <lineage>
        <taxon>Bacteria</taxon>
        <taxon>Bacillati</taxon>
        <taxon>Cyanobacteriota</taxon>
        <taxon>Cyanophyceae</taxon>
        <taxon>Oscillatoriophycideae</taxon>
        <taxon>Aerosakkonematales</taxon>
        <taxon>Aerosakkonemataceae</taxon>
        <taxon>Floridanema</taxon>
    </lineage>
</organism>
<keyword evidence="1" id="KW-0472">Membrane</keyword>
<evidence type="ECO:0000313" key="6">
    <source>
        <dbReference type="Proteomes" id="UP000185860"/>
    </source>
</evidence>
<proteinExistence type="predicted"/>
<dbReference type="FunFam" id="3.30.70.270:FF:000001">
    <property type="entry name" value="Diguanylate cyclase domain protein"/>
    <property type="match status" value="1"/>
</dbReference>
<dbReference type="InterPro" id="IPR043128">
    <property type="entry name" value="Rev_trsase/Diguanyl_cyclase"/>
</dbReference>
<feature type="transmembrane region" description="Helical" evidence="1">
    <location>
        <begin position="337"/>
        <end position="355"/>
    </location>
</feature>
<dbReference type="InterPro" id="IPR000014">
    <property type="entry name" value="PAS"/>
</dbReference>
<accession>A0A1U7IAY5</accession>
<dbReference type="CDD" id="cd01949">
    <property type="entry name" value="GGDEF"/>
    <property type="match status" value="1"/>
</dbReference>
<dbReference type="InterPro" id="IPR052163">
    <property type="entry name" value="DGC-Regulatory_Protein"/>
</dbReference>
<dbReference type="Pfam" id="PF00990">
    <property type="entry name" value="GGDEF"/>
    <property type="match status" value="1"/>
</dbReference>
<dbReference type="AlphaFoldDB" id="A0A1U7IAY5"/>
<name>A0A1U7IAY5_9CYAN</name>
<feature type="domain" description="PAC" evidence="3">
    <location>
        <begin position="491"/>
        <end position="542"/>
    </location>
</feature>
<evidence type="ECO:0000259" key="4">
    <source>
        <dbReference type="PROSITE" id="PS50887"/>
    </source>
</evidence>